<dbReference type="SUPFAM" id="SSF51338">
    <property type="entry name" value="Composite domain of metallo-dependent hydrolases"/>
    <property type="match status" value="1"/>
</dbReference>
<name>A0ABV7D5N2_9PROT</name>
<dbReference type="Pfam" id="PF01979">
    <property type="entry name" value="Amidohydro_1"/>
    <property type="match status" value="1"/>
</dbReference>
<evidence type="ECO:0000259" key="2">
    <source>
        <dbReference type="Pfam" id="PF01979"/>
    </source>
</evidence>
<dbReference type="Gene3D" id="2.30.40.10">
    <property type="entry name" value="Urease, subunit C, domain 1"/>
    <property type="match status" value="1"/>
</dbReference>
<proteinExistence type="predicted"/>
<dbReference type="EMBL" id="JBHRSL010000010">
    <property type="protein sequence ID" value="MFC3052136.1"/>
    <property type="molecule type" value="Genomic_DNA"/>
</dbReference>
<keyword evidence="1" id="KW-0732">Signal</keyword>
<accession>A0ABV7D5N2</accession>
<dbReference type="SUPFAM" id="SSF51556">
    <property type="entry name" value="Metallo-dependent hydrolases"/>
    <property type="match status" value="1"/>
</dbReference>
<dbReference type="InterPro" id="IPR011059">
    <property type="entry name" value="Metal-dep_hydrolase_composite"/>
</dbReference>
<feature type="signal peptide" evidence="1">
    <location>
        <begin position="1"/>
        <end position="23"/>
    </location>
</feature>
<evidence type="ECO:0000313" key="3">
    <source>
        <dbReference type="EMBL" id="MFC3052136.1"/>
    </source>
</evidence>
<dbReference type="Proteomes" id="UP001595444">
    <property type="component" value="Unassembled WGS sequence"/>
</dbReference>
<evidence type="ECO:0000313" key="4">
    <source>
        <dbReference type="Proteomes" id="UP001595444"/>
    </source>
</evidence>
<evidence type="ECO:0000256" key="1">
    <source>
        <dbReference type="SAM" id="SignalP"/>
    </source>
</evidence>
<sequence>MRRVHLFFVFFVSVVIAPASVMADTILIQHATVHTLGHEGTLVDASIVVKDGYIAAVGKTVSVPKNARVIDAKGLIVTPGIMNANTYLGLSEIKQSLDSNDHSGKDSSLGATFNVSYGLNYRSDVILENRRHGLTHALSSPTDSNDLFIGSGVFISLTGDKGSFIQPGPMVINLEAAGNRNAAWGRLNRVFAELKHYAKTGKIEKTYLPAFEMDALLPVIKGEQFVLLTVKGVPDIRQAIAMKKAYGFKMALVEADEAWLVAKELKEADIAVLVEPRDTLPRTFADLHSSGRNAAILVEAGVQTIIAPTGTGRNHQAHHVLEAAGVAVRYGLPWEEALKAITKVPAQLFGLKEYGAIERGKVATLVIWDGDPLEVTTNPTHVFVLGKAQPLVSHRTALRDKYLKP</sequence>
<reference evidence="4" key="1">
    <citation type="journal article" date="2019" name="Int. J. Syst. Evol. Microbiol.">
        <title>The Global Catalogue of Microorganisms (GCM) 10K type strain sequencing project: providing services to taxonomists for standard genome sequencing and annotation.</title>
        <authorList>
            <consortium name="The Broad Institute Genomics Platform"/>
            <consortium name="The Broad Institute Genome Sequencing Center for Infectious Disease"/>
            <person name="Wu L."/>
            <person name="Ma J."/>
        </authorList>
    </citation>
    <scope>NUCLEOTIDE SEQUENCE [LARGE SCALE GENOMIC DNA]</scope>
    <source>
        <strain evidence="4">KCTC 62164</strain>
    </source>
</reference>
<dbReference type="RefSeq" id="WP_194214177.1">
    <property type="nucleotide sequence ID" value="NZ_CP061205.1"/>
</dbReference>
<gene>
    <name evidence="3" type="ORF">ACFOKA_09495</name>
</gene>
<feature type="chain" id="PRO_5045928302" evidence="1">
    <location>
        <begin position="24"/>
        <end position="405"/>
    </location>
</feature>
<organism evidence="3 4">
    <name type="scientific">Kordiimonas pumila</name>
    <dbReference type="NCBI Taxonomy" id="2161677"/>
    <lineage>
        <taxon>Bacteria</taxon>
        <taxon>Pseudomonadati</taxon>
        <taxon>Pseudomonadota</taxon>
        <taxon>Alphaproteobacteria</taxon>
        <taxon>Kordiimonadales</taxon>
        <taxon>Kordiimonadaceae</taxon>
        <taxon>Kordiimonas</taxon>
    </lineage>
</organism>
<dbReference type="InterPro" id="IPR051781">
    <property type="entry name" value="Metallo-dep_Hydrolase"/>
</dbReference>
<dbReference type="PANTHER" id="PTHR43135:SF3">
    <property type="entry name" value="ALPHA-D-RIBOSE 1-METHYLPHOSPHONATE 5-TRIPHOSPHATE DIPHOSPHATASE"/>
    <property type="match status" value="1"/>
</dbReference>
<keyword evidence="4" id="KW-1185">Reference proteome</keyword>
<dbReference type="PANTHER" id="PTHR43135">
    <property type="entry name" value="ALPHA-D-RIBOSE 1-METHYLPHOSPHONATE 5-TRIPHOSPHATE DIPHOSPHATASE"/>
    <property type="match status" value="1"/>
</dbReference>
<dbReference type="InterPro" id="IPR032466">
    <property type="entry name" value="Metal_Hydrolase"/>
</dbReference>
<comment type="caution">
    <text evidence="3">The sequence shown here is derived from an EMBL/GenBank/DDBJ whole genome shotgun (WGS) entry which is preliminary data.</text>
</comment>
<feature type="domain" description="Amidohydrolase-related" evidence="2">
    <location>
        <begin position="255"/>
        <end position="387"/>
    </location>
</feature>
<protein>
    <submittedName>
        <fullName evidence="3">Amidohydrolase family protein</fullName>
    </submittedName>
</protein>
<dbReference type="Gene3D" id="3.20.20.140">
    <property type="entry name" value="Metal-dependent hydrolases"/>
    <property type="match status" value="1"/>
</dbReference>
<dbReference type="InterPro" id="IPR006680">
    <property type="entry name" value="Amidohydro-rel"/>
</dbReference>